<dbReference type="EMBL" id="BPQO01000001">
    <property type="protein sequence ID" value="GJD86571.1"/>
    <property type="molecule type" value="Genomic_DNA"/>
</dbReference>
<dbReference type="GO" id="GO:0004175">
    <property type="term" value="F:endopeptidase activity"/>
    <property type="evidence" value="ECO:0007669"/>
    <property type="project" value="UniProtKB-ARBA"/>
</dbReference>
<dbReference type="Proteomes" id="UP001055247">
    <property type="component" value="Unassembled WGS sequence"/>
</dbReference>
<dbReference type="AlphaFoldDB" id="A0AAV4ZDX5"/>
<dbReference type="PANTHER" id="PTHR36435:SF1">
    <property type="entry name" value="CAAX AMINO TERMINAL PROTEASE FAMILY PROTEIN"/>
    <property type="match status" value="1"/>
</dbReference>
<evidence type="ECO:0000313" key="3">
    <source>
        <dbReference type="EMBL" id="GJD86571.1"/>
    </source>
</evidence>
<keyword evidence="1" id="KW-0812">Transmembrane</keyword>
<feature type="domain" description="CAAX prenyl protease 2/Lysostaphin resistance protein A-like" evidence="2">
    <location>
        <begin position="171"/>
        <end position="265"/>
    </location>
</feature>
<sequence length="275" mass="29217">MPDPAPVAGSAQSPLPAPAPRPSGWRAGLHLLGTLALVPLYLGAASLMALACVRVGADLIAGIDPFLPPNRRPFIGAMALARRELAVDILRQVFLAGLVLGTALWWDGAGWRARLALDRERPNGMRARNLLLVLLLWPLAHILWVSTTATLFGTSFGQGTRLSPLLTPAAVAAWLAYVVVLAPLAEELLMRGEIFRRARAVLGPAAAILLTAAIFAIAHISVSGPSGLSLARPVSLLPLALALGILRWRTGRLWPCIALHGWSNLALIAYVLWPG</sequence>
<gene>
    <name evidence="3" type="ORF">BHAOGJBA_0065</name>
</gene>
<feature type="transmembrane region" description="Helical" evidence="1">
    <location>
        <begin position="228"/>
        <end position="246"/>
    </location>
</feature>
<accession>A0AAV4ZDX5</accession>
<dbReference type="InterPro" id="IPR052710">
    <property type="entry name" value="CAAX_protease"/>
</dbReference>
<name>A0AAV4ZDX5_9HYPH</name>
<comment type="caution">
    <text evidence="3">The sequence shown here is derived from an EMBL/GenBank/DDBJ whole genome shotgun (WGS) entry which is preliminary data.</text>
</comment>
<reference evidence="3" key="2">
    <citation type="submission" date="2021-08" db="EMBL/GenBank/DDBJ databases">
        <authorList>
            <person name="Tani A."/>
            <person name="Ola A."/>
            <person name="Ogura Y."/>
            <person name="Katsura K."/>
            <person name="Hayashi T."/>
        </authorList>
    </citation>
    <scope>NUCLEOTIDE SEQUENCE</scope>
    <source>
        <strain evidence="3">DSM 16372</strain>
    </source>
</reference>
<feature type="transmembrane region" description="Helical" evidence="1">
    <location>
        <begin position="201"/>
        <end position="222"/>
    </location>
</feature>
<reference evidence="3" key="1">
    <citation type="journal article" date="2016" name="Front. Microbiol.">
        <title>Genome Sequence of the Piezophilic, Mesophilic Sulfate-Reducing Bacterium Desulfovibrio indicus J2T.</title>
        <authorList>
            <person name="Cao J."/>
            <person name="Maignien L."/>
            <person name="Shao Z."/>
            <person name="Alain K."/>
            <person name="Jebbar M."/>
        </authorList>
    </citation>
    <scope>NUCLEOTIDE SEQUENCE</scope>
    <source>
        <strain evidence="3">DSM 16372</strain>
    </source>
</reference>
<evidence type="ECO:0000256" key="1">
    <source>
        <dbReference type="SAM" id="Phobius"/>
    </source>
</evidence>
<organism evidence="3 4">
    <name type="scientific">Methylobacterium hispanicum</name>
    <dbReference type="NCBI Taxonomy" id="270350"/>
    <lineage>
        <taxon>Bacteria</taxon>
        <taxon>Pseudomonadati</taxon>
        <taxon>Pseudomonadota</taxon>
        <taxon>Alphaproteobacteria</taxon>
        <taxon>Hyphomicrobiales</taxon>
        <taxon>Methylobacteriaceae</taxon>
        <taxon>Methylobacterium</taxon>
    </lineage>
</organism>
<proteinExistence type="predicted"/>
<evidence type="ECO:0000313" key="4">
    <source>
        <dbReference type="Proteomes" id="UP001055247"/>
    </source>
</evidence>
<dbReference type="GO" id="GO:0080120">
    <property type="term" value="P:CAAX-box protein maturation"/>
    <property type="evidence" value="ECO:0007669"/>
    <property type="project" value="UniProtKB-ARBA"/>
</dbReference>
<dbReference type="PANTHER" id="PTHR36435">
    <property type="entry name" value="SLR1288 PROTEIN"/>
    <property type="match status" value="1"/>
</dbReference>
<evidence type="ECO:0000259" key="2">
    <source>
        <dbReference type="Pfam" id="PF02517"/>
    </source>
</evidence>
<feature type="transmembrane region" description="Helical" evidence="1">
    <location>
        <begin position="165"/>
        <end position="189"/>
    </location>
</feature>
<dbReference type="Pfam" id="PF02517">
    <property type="entry name" value="Rce1-like"/>
    <property type="match status" value="1"/>
</dbReference>
<feature type="transmembrane region" description="Helical" evidence="1">
    <location>
        <begin position="253"/>
        <end position="273"/>
    </location>
</feature>
<protein>
    <recommendedName>
        <fullName evidence="2">CAAX prenyl protease 2/Lysostaphin resistance protein A-like domain-containing protein</fullName>
    </recommendedName>
</protein>
<feature type="transmembrane region" description="Helical" evidence="1">
    <location>
        <begin position="130"/>
        <end position="153"/>
    </location>
</feature>
<keyword evidence="4" id="KW-1185">Reference proteome</keyword>
<keyword evidence="1" id="KW-0472">Membrane</keyword>
<dbReference type="InterPro" id="IPR003675">
    <property type="entry name" value="Rce1/LyrA-like_dom"/>
</dbReference>
<keyword evidence="1" id="KW-1133">Transmembrane helix</keyword>
<feature type="transmembrane region" description="Helical" evidence="1">
    <location>
        <begin position="31"/>
        <end position="57"/>
    </location>
</feature>